<dbReference type="Pfam" id="PF00188">
    <property type="entry name" value="CAP"/>
    <property type="match status" value="1"/>
</dbReference>
<dbReference type="OrthoDB" id="568194at2759"/>
<feature type="region of interest" description="Disordered" evidence="1">
    <location>
        <begin position="102"/>
        <end position="216"/>
    </location>
</feature>
<dbReference type="InterPro" id="IPR014044">
    <property type="entry name" value="CAP_dom"/>
</dbReference>
<dbReference type="SUPFAM" id="SSF55797">
    <property type="entry name" value="PR-1-like"/>
    <property type="match status" value="1"/>
</dbReference>
<keyword evidence="2" id="KW-0812">Transmembrane</keyword>
<gene>
    <name evidence="4" type="ORF">SYNPS1DRAFT_27690</name>
</gene>
<dbReference type="Proteomes" id="UP000278143">
    <property type="component" value="Unassembled WGS sequence"/>
</dbReference>
<feature type="transmembrane region" description="Helical" evidence="2">
    <location>
        <begin position="28"/>
        <end position="50"/>
    </location>
</feature>
<dbReference type="PANTHER" id="PTHR31157:SF1">
    <property type="entry name" value="SCP DOMAIN-CONTAINING PROTEIN"/>
    <property type="match status" value="1"/>
</dbReference>
<dbReference type="CDD" id="cd05379">
    <property type="entry name" value="CAP_bacterial"/>
    <property type="match status" value="1"/>
</dbReference>
<name>A0A4P9Z3N2_9FUNG</name>
<evidence type="ECO:0000256" key="2">
    <source>
        <dbReference type="SAM" id="Phobius"/>
    </source>
</evidence>
<accession>A0A4P9Z3N2</accession>
<sequence>MDSAAESQQEDRRGLASTLGYWVNKASLWTPVPAATFLLWSMAAITSLLLRLCPSMEQLQQIQRQINASQQDVLTGRSLVGVRWQQLWLVYSKTLWPRRFTSSSRARGRQATSHKVEAEPAQEGIARQESSEQQQDAHSTTTEHDSDTVHARDDQEDTASVHSESSAATATTAATEEAALSSGSDGPITSNGPAKKKGQLSEKKQAGGRKKSLIPPSNDDIGQLLIHIGIRHRVIMYTTRRWLLLICLYLTGTAYTLARKHLHKHAYPFDTRLLHCLINDERERHGLAPLLSNNVLDAAAEHHSSDLARHQFLSHEGSNGSMPPERAAAAAARLGDSRPSDVSENVLYGAVDEPHAVRLWMESPGHRRNILDPDVRVSGVGFAVHDDVNYVTQMFAREGEGATLSCSSGSSDEDEASDE</sequence>
<keyword evidence="2" id="KW-1133">Transmembrane helix</keyword>
<evidence type="ECO:0000313" key="4">
    <source>
        <dbReference type="EMBL" id="RKP26632.1"/>
    </source>
</evidence>
<dbReference type="AlphaFoldDB" id="A0A4P9Z3N2"/>
<dbReference type="EMBL" id="KZ989372">
    <property type="protein sequence ID" value="RKP26632.1"/>
    <property type="molecule type" value="Genomic_DNA"/>
</dbReference>
<dbReference type="PANTHER" id="PTHR31157">
    <property type="entry name" value="SCP DOMAIN-CONTAINING PROTEIN"/>
    <property type="match status" value="1"/>
</dbReference>
<organism evidence="4 5">
    <name type="scientific">Syncephalis pseudoplumigaleata</name>
    <dbReference type="NCBI Taxonomy" id="1712513"/>
    <lineage>
        <taxon>Eukaryota</taxon>
        <taxon>Fungi</taxon>
        <taxon>Fungi incertae sedis</taxon>
        <taxon>Zoopagomycota</taxon>
        <taxon>Zoopagomycotina</taxon>
        <taxon>Zoopagomycetes</taxon>
        <taxon>Zoopagales</taxon>
        <taxon>Piptocephalidaceae</taxon>
        <taxon>Syncephalis</taxon>
    </lineage>
</organism>
<feature type="domain" description="SCP" evidence="3">
    <location>
        <begin position="277"/>
        <end position="395"/>
    </location>
</feature>
<evidence type="ECO:0000313" key="5">
    <source>
        <dbReference type="Proteomes" id="UP000278143"/>
    </source>
</evidence>
<feature type="region of interest" description="Disordered" evidence="1">
    <location>
        <begin position="400"/>
        <end position="419"/>
    </location>
</feature>
<feature type="compositionally biased region" description="Basic and acidic residues" evidence="1">
    <location>
        <begin position="141"/>
        <end position="153"/>
    </location>
</feature>
<keyword evidence="5" id="KW-1185">Reference proteome</keyword>
<feature type="compositionally biased region" description="Polar residues" evidence="1">
    <location>
        <begin position="102"/>
        <end position="113"/>
    </location>
</feature>
<feature type="region of interest" description="Disordered" evidence="1">
    <location>
        <begin position="314"/>
        <end position="340"/>
    </location>
</feature>
<dbReference type="Gene3D" id="3.40.33.10">
    <property type="entry name" value="CAP"/>
    <property type="match status" value="1"/>
</dbReference>
<evidence type="ECO:0000259" key="3">
    <source>
        <dbReference type="Pfam" id="PF00188"/>
    </source>
</evidence>
<feature type="compositionally biased region" description="Polar residues" evidence="1">
    <location>
        <begin position="131"/>
        <end position="140"/>
    </location>
</feature>
<protein>
    <recommendedName>
        <fullName evidence="3">SCP domain-containing protein</fullName>
    </recommendedName>
</protein>
<reference evidence="5" key="1">
    <citation type="journal article" date="2018" name="Nat. Microbiol.">
        <title>Leveraging single-cell genomics to expand the fungal tree of life.</title>
        <authorList>
            <person name="Ahrendt S.R."/>
            <person name="Quandt C.A."/>
            <person name="Ciobanu D."/>
            <person name="Clum A."/>
            <person name="Salamov A."/>
            <person name="Andreopoulos B."/>
            <person name="Cheng J.F."/>
            <person name="Woyke T."/>
            <person name="Pelin A."/>
            <person name="Henrissat B."/>
            <person name="Reynolds N.K."/>
            <person name="Benny G.L."/>
            <person name="Smith M.E."/>
            <person name="James T.Y."/>
            <person name="Grigoriev I.V."/>
        </authorList>
    </citation>
    <scope>NUCLEOTIDE SEQUENCE [LARGE SCALE GENOMIC DNA]</scope>
    <source>
        <strain evidence="5">Benny S71-1</strain>
    </source>
</reference>
<dbReference type="InterPro" id="IPR035940">
    <property type="entry name" value="CAP_sf"/>
</dbReference>
<feature type="transmembrane region" description="Helical" evidence="2">
    <location>
        <begin position="241"/>
        <end position="258"/>
    </location>
</feature>
<proteinExistence type="predicted"/>
<keyword evidence="2" id="KW-0472">Membrane</keyword>
<feature type="compositionally biased region" description="Low complexity" evidence="1">
    <location>
        <begin position="158"/>
        <end position="184"/>
    </location>
</feature>
<evidence type="ECO:0000256" key="1">
    <source>
        <dbReference type="SAM" id="MobiDB-lite"/>
    </source>
</evidence>